<feature type="region of interest" description="Disordered" evidence="7">
    <location>
        <begin position="1"/>
        <end position="64"/>
    </location>
</feature>
<keyword evidence="10" id="KW-1185">Reference proteome</keyword>
<dbReference type="EMBL" id="QKKZ01000002">
    <property type="protein sequence ID" value="KAB7514603.1"/>
    <property type="molecule type" value="Genomic_DNA"/>
</dbReference>
<dbReference type="Proteomes" id="UP000326865">
    <property type="component" value="Unassembled WGS sequence"/>
</dbReference>
<reference evidence="9 10" key="1">
    <citation type="submission" date="2019-10" db="EMBL/GenBank/DDBJ databases">
        <title>Unraveling microbial dark matter from salterns through culturing: the case of the genus Halosegnis.</title>
        <authorList>
            <person name="Duran-Viseras A."/>
            <person name="Andrei A.-S."/>
            <person name="Vera-Gargallo B."/>
            <person name="Ghai R."/>
            <person name="Sanchez-Porro C."/>
            <person name="Ventosa A."/>
        </authorList>
    </citation>
    <scope>NUCLEOTIDE SEQUENCE [LARGE SCALE GENOMIC DNA]</scope>
    <source>
        <strain evidence="9 10">F18-79</strain>
    </source>
</reference>
<dbReference type="Gene3D" id="3.100.10.10">
    <property type="match status" value="1"/>
</dbReference>
<dbReference type="InterPro" id="IPR027386">
    <property type="entry name" value="Rbsml_uL15_N"/>
</dbReference>
<evidence type="ECO:0000256" key="1">
    <source>
        <dbReference type="ARBA" id="ARBA00007320"/>
    </source>
</evidence>
<dbReference type="InterPro" id="IPR036227">
    <property type="entry name" value="Ribosomal_uL15/eL18_sf"/>
</dbReference>
<dbReference type="SUPFAM" id="SSF52080">
    <property type="entry name" value="Ribosomal proteins L15p and L18e"/>
    <property type="match status" value="2"/>
</dbReference>
<gene>
    <name evidence="5" type="primary">rpl15</name>
    <name evidence="9" type="ORF">DM867_05645</name>
</gene>
<protein>
    <recommendedName>
        <fullName evidence="4 5">Large ribosomal subunit protein uL15</fullName>
    </recommendedName>
</protein>
<evidence type="ECO:0000313" key="9">
    <source>
        <dbReference type="EMBL" id="KAB7514603.1"/>
    </source>
</evidence>
<evidence type="ECO:0000256" key="4">
    <source>
        <dbReference type="ARBA" id="ARBA00035200"/>
    </source>
</evidence>
<proteinExistence type="inferred from homology"/>
<feature type="domain" description="Large ribosomal subunit protein uL15/eL18" evidence="8">
    <location>
        <begin position="119"/>
        <end position="169"/>
    </location>
</feature>
<comment type="similarity">
    <text evidence="1 5 6">Belongs to the universal ribosomal protein uL15 family.</text>
</comment>
<comment type="caution">
    <text evidence="9">The sequence shown here is derived from an EMBL/GenBank/DDBJ whole genome shotgun (WGS) entry which is preliminary data.</text>
</comment>
<keyword evidence="2 5" id="KW-0689">Ribosomal protein</keyword>
<evidence type="ECO:0000259" key="8">
    <source>
        <dbReference type="Pfam" id="PF00828"/>
    </source>
</evidence>
<keyword evidence="5" id="KW-0699">rRNA-binding</keyword>
<dbReference type="AlphaFoldDB" id="A0A5N5U7L4"/>
<name>A0A5N5U7L4_9EURY</name>
<evidence type="ECO:0000256" key="7">
    <source>
        <dbReference type="SAM" id="MobiDB-lite"/>
    </source>
</evidence>
<evidence type="ECO:0000256" key="2">
    <source>
        <dbReference type="ARBA" id="ARBA00022980"/>
    </source>
</evidence>
<dbReference type="Pfam" id="PF00828">
    <property type="entry name" value="Ribosomal_L27A"/>
    <property type="match status" value="1"/>
</dbReference>
<comment type="function">
    <text evidence="5">Binds to the 23S rRNA.</text>
</comment>
<organism evidence="9 10">
    <name type="scientific">Halosegnis rubeus</name>
    <dbReference type="NCBI Taxonomy" id="2212850"/>
    <lineage>
        <taxon>Archaea</taxon>
        <taxon>Methanobacteriati</taxon>
        <taxon>Methanobacteriota</taxon>
        <taxon>Stenosarchaea group</taxon>
        <taxon>Halobacteria</taxon>
        <taxon>Halobacteriales</taxon>
        <taxon>Natronomonadaceae</taxon>
        <taxon>Halosegnis</taxon>
    </lineage>
</organism>
<accession>A0A5N5U7L4</accession>
<evidence type="ECO:0000313" key="10">
    <source>
        <dbReference type="Proteomes" id="UP000326865"/>
    </source>
</evidence>
<dbReference type="HAMAP" id="MF_01341">
    <property type="entry name" value="Ribosomal_uL15"/>
    <property type="match status" value="1"/>
</dbReference>
<dbReference type="GO" id="GO:0006412">
    <property type="term" value="P:translation"/>
    <property type="evidence" value="ECO:0007669"/>
    <property type="project" value="UniProtKB-UniRule"/>
</dbReference>
<dbReference type="InterPro" id="IPR001196">
    <property type="entry name" value="Ribosomal_uL15_CS"/>
</dbReference>
<keyword evidence="5" id="KW-0694">RNA-binding</keyword>
<comment type="subunit">
    <text evidence="5">Part of the 50S ribosomal subunit.</text>
</comment>
<dbReference type="InterPro" id="IPR021131">
    <property type="entry name" value="Ribosomal_uL15/eL18"/>
</dbReference>
<evidence type="ECO:0000256" key="6">
    <source>
        <dbReference type="RuleBase" id="RU003888"/>
    </source>
</evidence>
<dbReference type="Gene3D" id="4.10.990.10">
    <property type="match status" value="1"/>
</dbReference>
<sequence length="359" mass="40656">MPSKNKRQRGSRTHGGGTHKNRRGAGHRGGRGKAGRSKHEQHNHEPLGKSGFKRPLQTQEDDHTVNIEEIDEILYEISVGVREVDELDGVKEITGQPPIQAYKELDQTGNGVFDDRVFIIDITRLSEDAKEADFSKLLGGGEIRNTVVIRTDKCSQSAKQSVKSKGGIVSYTTNGDGFKNRSKIEKAISRWDLKLEILNDSGTVGSLEEYLEKTESGERLRFEEFNEIVETGVSTEDPELAYRVMRSHVSNVSEVDGLEAINLMRARDFAREFGLDPSPFEEEIEDYFEEADTPESFKRDMAEQLPSEMSVMDVLSGLERIYGSYDLDFYEEEPELRSEGISEDEREYLLAVDEVITWY</sequence>
<feature type="compositionally biased region" description="Basic and acidic residues" evidence="7">
    <location>
        <begin position="37"/>
        <end position="47"/>
    </location>
</feature>
<dbReference type="PROSITE" id="PS00475">
    <property type="entry name" value="RIBOSOMAL_L15"/>
    <property type="match status" value="1"/>
</dbReference>
<evidence type="ECO:0000256" key="3">
    <source>
        <dbReference type="ARBA" id="ARBA00023274"/>
    </source>
</evidence>
<feature type="compositionally biased region" description="Basic residues" evidence="7">
    <location>
        <begin position="1"/>
        <end position="36"/>
    </location>
</feature>
<dbReference type="GO" id="GO:0003735">
    <property type="term" value="F:structural constituent of ribosome"/>
    <property type="evidence" value="ECO:0007669"/>
    <property type="project" value="InterPro"/>
</dbReference>
<dbReference type="GO" id="GO:0019843">
    <property type="term" value="F:rRNA binding"/>
    <property type="evidence" value="ECO:0007669"/>
    <property type="project" value="UniProtKB-UniRule"/>
</dbReference>
<keyword evidence="3 5" id="KW-0687">Ribonucleoprotein</keyword>
<dbReference type="InterPro" id="IPR030878">
    <property type="entry name" value="Ribosomal_uL15"/>
</dbReference>
<evidence type="ECO:0000256" key="5">
    <source>
        <dbReference type="HAMAP-Rule" id="MF_01341"/>
    </source>
</evidence>
<dbReference type="GO" id="GO:0015934">
    <property type="term" value="C:large ribosomal subunit"/>
    <property type="evidence" value="ECO:0007669"/>
    <property type="project" value="InterPro"/>
</dbReference>